<comment type="caution">
    <text evidence="2">The sequence shown here is derived from an EMBL/GenBank/DDBJ whole genome shotgun (WGS) entry which is preliminary data.</text>
</comment>
<evidence type="ECO:0000313" key="2">
    <source>
        <dbReference type="EMBL" id="KAG0585797.1"/>
    </source>
</evidence>
<keyword evidence="1" id="KW-0472">Membrane</keyword>
<proteinExistence type="predicted"/>
<sequence>MRCIVVPHVLQMHMVVVLMGNVLFIGSGSRVFGSSNLRDGGMRASDTGFRGTHLFTGSAFHMEDGGNVWDFAVVCAGLADGEDVVKERPADSAI</sequence>
<accession>A0A8T0IRU9</accession>
<evidence type="ECO:0000256" key="1">
    <source>
        <dbReference type="SAM" id="Phobius"/>
    </source>
</evidence>
<feature type="transmembrane region" description="Helical" evidence="1">
    <location>
        <begin position="12"/>
        <end position="33"/>
    </location>
</feature>
<evidence type="ECO:0000313" key="3">
    <source>
        <dbReference type="Proteomes" id="UP000822688"/>
    </source>
</evidence>
<organism evidence="2 3">
    <name type="scientific">Ceratodon purpureus</name>
    <name type="common">Fire moss</name>
    <name type="synonym">Dicranum purpureum</name>
    <dbReference type="NCBI Taxonomy" id="3225"/>
    <lineage>
        <taxon>Eukaryota</taxon>
        <taxon>Viridiplantae</taxon>
        <taxon>Streptophyta</taxon>
        <taxon>Embryophyta</taxon>
        <taxon>Bryophyta</taxon>
        <taxon>Bryophytina</taxon>
        <taxon>Bryopsida</taxon>
        <taxon>Dicranidae</taxon>
        <taxon>Pseudoditrichales</taxon>
        <taxon>Ditrichaceae</taxon>
        <taxon>Ceratodon</taxon>
    </lineage>
</organism>
<protein>
    <submittedName>
        <fullName evidence="2">Uncharacterized protein</fullName>
    </submittedName>
</protein>
<reference evidence="2" key="1">
    <citation type="submission" date="2020-06" db="EMBL/GenBank/DDBJ databases">
        <title>WGS assembly of Ceratodon purpureus strain R40.</title>
        <authorList>
            <person name="Carey S.B."/>
            <person name="Jenkins J."/>
            <person name="Shu S."/>
            <person name="Lovell J.T."/>
            <person name="Sreedasyam A."/>
            <person name="Maumus F."/>
            <person name="Tiley G.P."/>
            <person name="Fernandez-Pozo N."/>
            <person name="Barry K."/>
            <person name="Chen C."/>
            <person name="Wang M."/>
            <person name="Lipzen A."/>
            <person name="Daum C."/>
            <person name="Saski C.A."/>
            <person name="Payton A.C."/>
            <person name="Mcbreen J.C."/>
            <person name="Conrad R.E."/>
            <person name="Kollar L.M."/>
            <person name="Olsson S."/>
            <person name="Huttunen S."/>
            <person name="Landis J.B."/>
            <person name="Wickett N.J."/>
            <person name="Johnson M.G."/>
            <person name="Rensing S.A."/>
            <person name="Grimwood J."/>
            <person name="Schmutz J."/>
            <person name="Mcdaniel S.F."/>
        </authorList>
    </citation>
    <scope>NUCLEOTIDE SEQUENCE</scope>
    <source>
        <strain evidence="2">R40</strain>
    </source>
</reference>
<keyword evidence="1" id="KW-0812">Transmembrane</keyword>
<dbReference type="AlphaFoldDB" id="A0A8T0IRU9"/>
<dbReference type="EMBL" id="CM026422">
    <property type="protein sequence ID" value="KAG0585797.1"/>
    <property type="molecule type" value="Genomic_DNA"/>
</dbReference>
<keyword evidence="3" id="KW-1185">Reference proteome</keyword>
<gene>
    <name evidence="2" type="ORF">KC19_2G040000</name>
</gene>
<keyword evidence="1" id="KW-1133">Transmembrane helix</keyword>
<dbReference type="Proteomes" id="UP000822688">
    <property type="component" value="Chromosome 2"/>
</dbReference>
<name>A0A8T0IRU9_CERPU</name>